<accession>A0AAV2RCS7</accession>
<evidence type="ECO:0000313" key="5">
    <source>
        <dbReference type="EMBL" id="CAL4122970.1"/>
    </source>
</evidence>
<sequence>ALLIMRVYIYTAFIISVLVHPSALTRAPTTPEHVETLPSDVPFSMMDHLTNQAESREKEEINHLTSLGTVTGLREPIHGKHSGNSHLFAFRGIPYAKPPIGHLRWTEPMPVTSWENGRLDARTFGEFCPQYDYSSARVLGQENCLFLNVFTPKLPGNSGLDSKLPVFVFLHGGGYLRGSSSAHGPHKLLTKD</sequence>
<evidence type="ECO:0000256" key="3">
    <source>
        <dbReference type="SAM" id="SignalP"/>
    </source>
</evidence>
<dbReference type="PROSITE" id="PS01173">
    <property type="entry name" value="LIPASE_GDXG_HIS"/>
    <property type="match status" value="1"/>
</dbReference>
<dbReference type="InterPro" id="IPR002018">
    <property type="entry name" value="CarbesteraseB"/>
</dbReference>
<protein>
    <recommendedName>
        <fullName evidence="4">Carboxylesterase type B domain-containing protein</fullName>
    </recommendedName>
</protein>
<keyword evidence="2" id="KW-0325">Glycoprotein</keyword>
<feature type="signal peptide" evidence="3">
    <location>
        <begin position="1"/>
        <end position="27"/>
    </location>
</feature>
<organism evidence="5 6">
    <name type="scientific">Meganyctiphanes norvegica</name>
    <name type="common">Northern krill</name>
    <name type="synonym">Thysanopoda norvegica</name>
    <dbReference type="NCBI Taxonomy" id="48144"/>
    <lineage>
        <taxon>Eukaryota</taxon>
        <taxon>Metazoa</taxon>
        <taxon>Ecdysozoa</taxon>
        <taxon>Arthropoda</taxon>
        <taxon>Crustacea</taxon>
        <taxon>Multicrustacea</taxon>
        <taxon>Malacostraca</taxon>
        <taxon>Eumalacostraca</taxon>
        <taxon>Eucarida</taxon>
        <taxon>Euphausiacea</taxon>
        <taxon>Euphausiidae</taxon>
        <taxon>Meganyctiphanes</taxon>
    </lineage>
</organism>
<dbReference type="Gene3D" id="3.40.50.1820">
    <property type="entry name" value="alpha/beta hydrolase"/>
    <property type="match status" value="1"/>
</dbReference>
<keyword evidence="3" id="KW-0732">Signal</keyword>
<feature type="domain" description="Carboxylesterase type B" evidence="4">
    <location>
        <begin position="65"/>
        <end position="191"/>
    </location>
</feature>
<proteinExistence type="inferred from homology"/>
<name>A0AAV2RCS7_MEGNR</name>
<feature type="non-terminal residue" evidence="5">
    <location>
        <position position="1"/>
    </location>
</feature>
<dbReference type="Pfam" id="PF00135">
    <property type="entry name" value="COesterase"/>
    <property type="match status" value="1"/>
</dbReference>
<evidence type="ECO:0000313" key="6">
    <source>
        <dbReference type="Proteomes" id="UP001497623"/>
    </source>
</evidence>
<dbReference type="GO" id="GO:0016787">
    <property type="term" value="F:hydrolase activity"/>
    <property type="evidence" value="ECO:0007669"/>
    <property type="project" value="InterPro"/>
</dbReference>
<evidence type="ECO:0000256" key="2">
    <source>
        <dbReference type="ARBA" id="ARBA00023180"/>
    </source>
</evidence>
<dbReference type="InterPro" id="IPR002168">
    <property type="entry name" value="Lipase_GDXG_HIS_AS"/>
</dbReference>
<dbReference type="AlphaFoldDB" id="A0AAV2RCS7"/>
<dbReference type="PANTHER" id="PTHR11559">
    <property type="entry name" value="CARBOXYLESTERASE"/>
    <property type="match status" value="1"/>
</dbReference>
<dbReference type="InterPro" id="IPR029058">
    <property type="entry name" value="AB_hydrolase_fold"/>
</dbReference>
<dbReference type="EMBL" id="CAXKWB010021082">
    <property type="protein sequence ID" value="CAL4122970.1"/>
    <property type="molecule type" value="Genomic_DNA"/>
</dbReference>
<dbReference type="Proteomes" id="UP001497623">
    <property type="component" value="Unassembled WGS sequence"/>
</dbReference>
<feature type="chain" id="PRO_5043729951" description="Carboxylesterase type B domain-containing protein" evidence="3">
    <location>
        <begin position="28"/>
        <end position="192"/>
    </location>
</feature>
<dbReference type="SUPFAM" id="SSF53474">
    <property type="entry name" value="alpha/beta-Hydrolases"/>
    <property type="match status" value="1"/>
</dbReference>
<comment type="caution">
    <text evidence="5">The sequence shown here is derived from an EMBL/GenBank/DDBJ whole genome shotgun (WGS) entry which is preliminary data.</text>
</comment>
<evidence type="ECO:0000256" key="1">
    <source>
        <dbReference type="ARBA" id="ARBA00010515"/>
    </source>
</evidence>
<comment type="similarity">
    <text evidence="1">Belongs to the 'GDXG' lipolytic enzyme family.</text>
</comment>
<dbReference type="InterPro" id="IPR050309">
    <property type="entry name" value="Type-B_Carboxylest/Lipase"/>
</dbReference>
<reference evidence="5 6" key="1">
    <citation type="submission" date="2024-05" db="EMBL/GenBank/DDBJ databases">
        <authorList>
            <person name="Wallberg A."/>
        </authorList>
    </citation>
    <scope>NUCLEOTIDE SEQUENCE [LARGE SCALE GENOMIC DNA]</scope>
</reference>
<gene>
    <name evidence="5" type="ORF">MNOR_LOCUS23675</name>
</gene>
<keyword evidence="6" id="KW-1185">Reference proteome</keyword>
<feature type="non-terminal residue" evidence="5">
    <location>
        <position position="192"/>
    </location>
</feature>
<evidence type="ECO:0000259" key="4">
    <source>
        <dbReference type="Pfam" id="PF00135"/>
    </source>
</evidence>